<feature type="binding site" evidence="6">
    <location>
        <position position="247"/>
    </location>
    <ligand>
        <name>Mg(2+)</name>
        <dbReference type="ChEBI" id="CHEBI:18420"/>
        <label>1</label>
    </ligand>
</feature>
<dbReference type="GO" id="GO:0004519">
    <property type="term" value="F:endonuclease activity"/>
    <property type="evidence" value="ECO:0007669"/>
    <property type="project" value="InterPro"/>
</dbReference>
<evidence type="ECO:0000256" key="5">
    <source>
        <dbReference type="PIRSR" id="PIRSR604808-1"/>
    </source>
</evidence>
<accession>A0A839SSU1</accession>
<comment type="caution">
    <text evidence="9">The sequence shown here is derived from an EMBL/GenBank/DDBJ whole genome shotgun (WGS) entry which is preliminary data.</text>
</comment>
<feature type="binding site" evidence="6">
    <location>
        <position position="248"/>
    </location>
    <ligand>
        <name>Mg(2+)</name>
        <dbReference type="ChEBI" id="CHEBI:18420"/>
        <label>1</label>
    </ligand>
</feature>
<dbReference type="Proteomes" id="UP000581135">
    <property type="component" value="Unassembled WGS sequence"/>
</dbReference>
<feature type="binding site" evidence="6">
    <location>
        <position position="149"/>
    </location>
    <ligand>
        <name>Mg(2+)</name>
        <dbReference type="ChEBI" id="CHEBI:18420"/>
        <label>1</label>
    </ligand>
</feature>
<sequence>MVKVATWNVNSINARLPNATAWIQQAKPDVLLLQEIKCEADKFPLLEIQALGYHCAIHGQKSYNGVAILSRDPLEITQEGLPGDPDDQQARYLEARTAGIRVASIYLPNGNPVDTPKFQYKLDWMDRLKVHAATLLKTEEAIILGGDYNCIPEPRDCYDPKAWAGDALFKPQTREALREIVALGYYEAFREIHPQRVAYSFWDYQARAWDADHGIRIDHLLLSPQAVDLLEDCDIDREPRGQPKASDHTPVWCTLAA</sequence>
<dbReference type="InterPro" id="IPR036691">
    <property type="entry name" value="Endo/exonu/phosph_ase_sf"/>
</dbReference>
<feature type="site" description="Important for catalytic activity" evidence="7">
    <location>
        <position position="218"/>
    </location>
</feature>
<dbReference type="PROSITE" id="PS51435">
    <property type="entry name" value="AP_NUCLEASE_F1_4"/>
    <property type="match status" value="1"/>
</dbReference>
<feature type="site" description="Transition state stabilizer" evidence="7">
    <location>
        <position position="149"/>
    </location>
</feature>
<dbReference type="GO" id="GO:0008311">
    <property type="term" value="F:double-stranded DNA 3'-5' DNA exonuclease activity"/>
    <property type="evidence" value="ECO:0007669"/>
    <property type="project" value="UniProtKB-EC"/>
</dbReference>
<dbReference type="NCBIfam" id="TIGR00195">
    <property type="entry name" value="exoDNase_III"/>
    <property type="match status" value="1"/>
</dbReference>
<dbReference type="PROSITE" id="PS00726">
    <property type="entry name" value="AP_NUCLEASE_F1_1"/>
    <property type="match status" value="1"/>
</dbReference>
<protein>
    <submittedName>
        <fullName evidence="9">Exodeoxyribonuclease-3</fullName>
        <ecNumber evidence="9">3.1.11.2</ecNumber>
    </submittedName>
</protein>
<dbReference type="AlphaFoldDB" id="A0A839SSU1"/>
<dbReference type="InterPro" id="IPR005135">
    <property type="entry name" value="Endo/exonuclease/phosphatase"/>
</dbReference>
<dbReference type="EC" id="3.1.11.2" evidence="9"/>
<evidence type="ECO:0000256" key="6">
    <source>
        <dbReference type="PIRSR" id="PIRSR604808-2"/>
    </source>
</evidence>
<dbReference type="InterPro" id="IPR037493">
    <property type="entry name" value="ExoIII-like"/>
</dbReference>
<evidence type="ECO:0000256" key="7">
    <source>
        <dbReference type="PIRSR" id="PIRSR604808-3"/>
    </source>
</evidence>
<keyword evidence="3 9" id="KW-0378">Hydrolase</keyword>
<dbReference type="Pfam" id="PF03372">
    <property type="entry name" value="Exo_endo_phos"/>
    <property type="match status" value="1"/>
</dbReference>
<feature type="binding site" evidence="6">
    <location>
        <position position="35"/>
    </location>
    <ligand>
        <name>Mg(2+)</name>
        <dbReference type="ChEBI" id="CHEBI:18420"/>
        <label>1</label>
    </ligand>
</feature>
<evidence type="ECO:0000259" key="8">
    <source>
        <dbReference type="Pfam" id="PF03372"/>
    </source>
</evidence>
<feature type="active site" description="Proton donor/acceptor" evidence="5">
    <location>
        <position position="147"/>
    </location>
</feature>
<feature type="active site" evidence="5">
    <location>
        <position position="106"/>
    </location>
</feature>
<evidence type="ECO:0000256" key="4">
    <source>
        <dbReference type="ARBA" id="ARBA00022842"/>
    </source>
</evidence>
<comment type="cofactor">
    <cofactor evidence="6">
        <name>Mg(2+)</name>
        <dbReference type="ChEBI" id="CHEBI:18420"/>
    </cofactor>
    <cofactor evidence="6">
        <name>Mn(2+)</name>
        <dbReference type="ChEBI" id="CHEBI:29035"/>
    </cofactor>
    <text evidence="6">Probably binds two magnesium or manganese ions per subunit.</text>
</comment>
<comment type="similarity">
    <text evidence="1">Belongs to the DNA repair enzymes AP/ExoA family.</text>
</comment>
<dbReference type="InterPro" id="IPR020847">
    <property type="entry name" value="AP_endonuclease_F1_BS"/>
</dbReference>
<keyword evidence="10" id="KW-1185">Reference proteome</keyword>
<dbReference type="CDD" id="cd09086">
    <property type="entry name" value="ExoIII-like_AP-endo"/>
    <property type="match status" value="1"/>
</dbReference>
<dbReference type="RefSeq" id="WP_183416359.1">
    <property type="nucleotide sequence ID" value="NZ_JACHXA010000004.1"/>
</dbReference>
<dbReference type="InterPro" id="IPR004808">
    <property type="entry name" value="AP_endonuc_1"/>
</dbReference>
<evidence type="ECO:0000313" key="10">
    <source>
        <dbReference type="Proteomes" id="UP000581135"/>
    </source>
</evidence>
<reference evidence="9 10" key="1">
    <citation type="submission" date="2020-08" db="EMBL/GenBank/DDBJ databases">
        <title>Genomic Encyclopedia of Type Strains, Phase III (KMG-III): the genomes of soil and plant-associated and newly described type strains.</title>
        <authorList>
            <person name="Whitman W."/>
        </authorList>
    </citation>
    <scope>NUCLEOTIDE SEQUENCE [LARGE SCALE GENOMIC DNA]</scope>
    <source>
        <strain evidence="9 10">CECT 8803</strain>
    </source>
</reference>
<keyword evidence="6" id="KW-0464">Manganese</keyword>
<keyword evidence="4 6" id="KW-0460">Magnesium</keyword>
<name>A0A839SSU1_9PROT</name>
<feature type="binding site" evidence="6">
    <location>
        <position position="147"/>
    </location>
    <ligand>
        <name>Mg(2+)</name>
        <dbReference type="ChEBI" id="CHEBI:18420"/>
        <label>1</label>
    </ligand>
</feature>
<evidence type="ECO:0000256" key="1">
    <source>
        <dbReference type="ARBA" id="ARBA00007092"/>
    </source>
</evidence>
<dbReference type="GO" id="GO:0046872">
    <property type="term" value="F:metal ion binding"/>
    <property type="evidence" value="ECO:0007669"/>
    <property type="project" value="UniProtKB-KW"/>
</dbReference>
<dbReference type="PANTHER" id="PTHR43250:SF2">
    <property type="entry name" value="EXODEOXYRIBONUCLEASE III"/>
    <property type="match status" value="1"/>
</dbReference>
<feature type="binding site" evidence="6">
    <location>
        <position position="8"/>
    </location>
    <ligand>
        <name>Mg(2+)</name>
        <dbReference type="ChEBI" id="CHEBI:18420"/>
        <label>1</label>
    </ligand>
</feature>
<feature type="site" description="Interaction with DNA substrate" evidence="7">
    <location>
        <position position="248"/>
    </location>
</feature>
<dbReference type="EMBL" id="JACHXA010000004">
    <property type="protein sequence ID" value="MBB3065542.1"/>
    <property type="molecule type" value="Genomic_DNA"/>
</dbReference>
<dbReference type="Gene3D" id="3.60.10.10">
    <property type="entry name" value="Endonuclease/exonuclease/phosphatase"/>
    <property type="match status" value="1"/>
</dbReference>
<proteinExistence type="inferred from homology"/>
<evidence type="ECO:0000256" key="2">
    <source>
        <dbReference type="ARBA" id="ARBA00022723"/>
    </source>
</evidence>
<feature type="domain" description="Endonuclease/exonuclease/phosphatase" evidence="8">
    <location>
        <begin position="5"/>
        <end position="248"/>
    </location>
</feature>
<evidence type="ECO:0000313" key="9">
    <source>
        <dbReference type="EMBL" id="MBB3065542.1"/>
    </source>
</evidence>
<dbReference type="PANTHER" id="PTHR43250">
    <property type="entry name" value="EXODEOXYRIBONUCLEASE III"/>
    <property type="match status" value="1"/>
</dbReference>
<keyword evidence="2 6" id="KW-0479">Metal-binding</keyword>
<dbReference type="GO" id="GO:0003677">
    <property type="term" value="F:DNA binding"/>
    <property type="evidence" value="ECO:0007669"/>
    <property type="project" value="InterPro"/>
</dbReference>
<evidence type="ECO:0000256" key="3">
    <source>
        <dbReference type="ARBA" id="ARBA00022801"/>
    </source>
</evidence>
<dbReference type="NCBIfam" id="TIGR00633">
    <property type="entry name" value="xth"/>
    <property type="match status" value="1"/>
</dbReference>
<dbReference type="GO" id="GO:0006281">
    <property type="term" value="P:DNA repair"/>
    <property type="evidence" value="ECO:0007669"/>
    <property type="project" value="InterPro"/>
</dbReference>
<feature type="active site" description="Proton acceptor" evidence="5">
    <location>
        <position position="248"/>
    </location>
</feature>
<organism evidence="9 10">
    <name type="scientific">Limibacillus halophilus</name>
    <dbReference type="NCBI Taxonomy" id="1579333"/>
    <lineage>
        <taxon>Bacteria</taxon>
        <taxon>Pseudomonadati</taxon>
        <taxon>Pseudomonadota</taxon>
        <taxon>Alphaproteobacteria</taxon>
        <taxon>Rhodospirillales</taxon>
        <taxon>Rhodovibrionaceae</taxon>
        <taxon>Limibacillus</taxon>
    </lineage>
</organism>
<gene>
    <name evidence="9" type="ORF">FHR98_001829</name>
</gene>
<dbReference type="SUPFAM" id="SSF56219">
    <property type="entry name" value="DNase I-like"/>
    <property type="match status" value="1"/>
</dbReference>